<proteinExistence type="predicted"/>
<comment type="caution">
    <text evidence="1">The sequence shown here is derived from an EMBL/GenBank/DDBJ whole genome shotgun (WGS) entry which is preliminary data.</text>
</comment>
<evidence type="ECO:0000313" key="1">
    <source>
        <dbReference type="EMBL" id="PYE36630.1"/>
    </source>
</evidence>
<dbReference type="EMBL" id="QJSU01000012">
    <property type="protein sequence ID" value="PYE36630.1"/>
    <property type="molecule type" value="Genomic_DNA"/>
</dbReference>
<reference evidence="1 2" key="1">
    <citation type="submission" date="2018-06" db="EMBL/GenBank/DDBJ databases">
        <title>Genomic Encyclopedia of Type Strains, Phase III (KMG-III): the genomes of soil and plant-associated and newly described type strains.</title>
        <authorList>
            <person name="Whitman W."/>
        </authorList>
    </citation>
    <scope>NUCLEOTIDE SEQUENCE [LARGE SCALE GENOMIC DNA]</scope>
    <source>
        <strain evidence="1 2">CECT 5889</strain>
    </source>
</reference>
<evidence type="ECO:0000313" key="2">
    <source>
        <dbReference type="Proteomes" id="UP000247746"/>
    </source>
</evidence>
<dbReference type="RefSeq" id="WP_110924283.1">
    <property type="nucleotide sequence ID" value="NZ_QJSU01000012.1"/>
</dbReference>
<name>A0A2V4UV20_9GAMM</name>
<keyword evidence="2" id="KW-1185">Reference proteome</keyword>
<gene>
    <name evidence="1" type="ORF">DFP82_11276</name>
</gene>
<accession>A0A2V4UV20</accession>
<sequence>MKYKLTRTNQQLLLGLAVFGSTIMPVTSAVAILPLGSEFFQTELSETTSSTETALIKKALSKEGNLKRENEHLTAFSNKSKFSTLIRESKQFRDLEKHNTDILHD</sequence>
<dbReference type="Proteomes" id="UP000247746">
    <property type="component" value="Unassembled WGS sequence"/>
</dbReference>
<dbReference type="AlphaFoldDB" id="A0A2V4UV20"/>
<organism evidence="1 2">
    <name type="scientific">Psychrobacter fozii</name>
    <dbReference type="NCBI Taxonomy" id="198480"/>
    <lineage>
        <taxon>Bacteria</taxon>
        <taxon>Pseudomonadati</taxon>
        <taxon>Pseudomonadota</taxon>
        <taxon>Gammaproteobacteria</taxon>
        <taxon>Moraxellales</taxon>
        <taxon>Moraxellaceae</taxon>
        <taxon>Psychrobacter</taxon>
    </lineage>
</organism>
<protein>
    <submittedName>
        <fullName evidence="1">Uncharacterized protein</fullName>
    </submittedName>
</protein>